<dbReference type="AlphaFoldDB" id="A0AA88QFV0"/>
<feature type="region of interest" description="Disordered" evidence="7">
    <location>
        <begin position="76"/>
        <end position="111"/>
    </location>
</feature>
<evidence type="ECO:0000256" key="6">
    <source>
        <dbReference type="ARBA" id="ARBA00023242"/>
    </source>
</evidence>
<dbReference type="GO" id="GO:0003700">
    <property type="term" value="F:DNA-binding transcription factor activity"/>
    <property type="evidence" value="ECO:0007669"/>
    <property type="project" value="InterPro"/>
</dbReference>
<dbReference type="Gene3D" id="3.30.730.10">
    <property type="entry name" value="AP2/ERF domain"/>
    <property type="match status" value="1"/>
</dbReference>
<proteinExistence type="predicted"/>
<dbReference type="EMBL" id="JAVXUO010003001">
    <property type="protein sequence ID" value="KAK2967572.1"/>
    <property type="molecule type" value="Genomic_DNA"/>
</dbReference>
<feature type="region of interest" description="Disordered" evidence="7">
    <location>
        <begin position="213"/>
        <end position="244"/>
    </location>
</feature>
<dbReference type="PANTHER" id="PTHR31190">
    <property type="entry name" value="DNA-BINDING DOMAIN"/>
    <property type="match status" value="1"/>
</dbReference>
<comment type="subcellular location">
    <subcellularLocation>
        <location evidence="1">Nucleus</location>
    </subcellularLocation>
</comment>
<dbReference type="InterPro" id="IPR044808">
    <property type="entry name" value="ERF_plant"/>
</dbReference>
<keyword evidence="4" id="KW-0238">DNA-binding</keyword>
<keyword evidence="10" id="KW-1185">Reference proteome</keyword>
<evidence type="ECO:0000256" key="2">
    <source>
        <dbReference type="ARBA" id="ARBA00022821"/>
    </source>
</evidence>
<evidence type="ECO:0000256" key="3">
    <source>
        <dbReference type="ARBA" id="ARBA00023015"/>
    </source>
</evidence>
<sequence length="244" mass="26868">MFTQSPSSPFLSLIMDHTKTNVDCFTQNTPLADGDGLQTGTNHLVVPFWSRDLEHSIIVSALIHVISVGRTNAASPTLQLDTSSPPPRDRTLGTVEFDRNNTTSSSTSTVTTLSLPADGDTCTVCFIDGCLGCRYFMSNSSGSSKSRAKLGEKRKGKKKYRGVRQRPWGKWAAEIRDPRRRLRVWLGTFESAEHAARAYDRAAIDFRGSEKAKTNFPVSDYPQPETTKQKDTVVVADGSCSSDR</sequence>
<feature type="compositionally biased region" description="Basic residues" evidence="7">
    <location>
        <begin position="146"/>
        <end position="163"/>
    </location>
</feature>
<keyword evidence="6" id="KW-0539">Nucleus</keyword>
<evidence type="ECO:0000256" key="5">
    <source>
        <dbReference type="ARBA" id="ARBA00023163"/>
    </source>
</evidence>
<dbReference type="InterPro" id="IPR001471">
    <property type="entry name" value="AP2/ERF_dom"/>
</dbReference>
<feature type="region of interest" description="Disordered" evidence="7">
    <location>
        <begin position="140"/>
        <end position="163"/>
    </location>
</feature>
<dbReference type="FunFam" id="3.30.730.10:FF:000001">
    <property type="entry name" value="Ethylene-responsive transcription factor 2"/>
    <property type="match status" value="1"/>
</dbReference>
<keyword evidence="5" id="KW-0804">Transcription</keyword>
<feature type="domain" description="AP2/ERF" evidence="8">
    <location>
        <begin position="159"/>
        <end position="217"/>
    </location>
</feature>
<evidence type="ECO:0000256" key="4">
    <source>
        <dbReference type="ARBA" id="ARBA00023125"/>
    </source>
</evidence>
<protein>
    <recommendedName>
        <fullName evidence="8">AP2/ERF domain-containing protein</fullName>
    </recommendedName>
</protein>
<feature type="compositionally biased region" description="Basic and acidic residues" evidence="7">
    <location>
        <begin position="87"/>
        <end position="99"/>
    </location>
</feature>
<dbReference type="GO" id="GO:0006952">
    <property type="term" value="P:defense response"/>
    <property type="evidence" value="ECO:0007669"/>
    <property type="project" value="UniProtKB-KW"/>
</dbReference>
<organism evidence="9 10">
    <name type="scientific">Escallonia rubra</name>
    <dbReference type="NCBI Taxonomy" id="112253"/>
    <lineage>
        <taxon>Eukaryota</taxon>
        <taxon>Viridiplantae</taxon>
        <taxon>Streptophyta</taxon>
        <taxon>Embryophyta</taxon>
        <taxon>Tracheophyta</taxon>
        <taxon>Spermatophyta</taxon>
        <taxon>Magnoliopsida</taxon>
        <taxon>eudicotyledons</taxon>
        <taxon>Gunneridae</taxon>
        <taxon>Pentapetalae</taxon>
        <taxon>asterids</taxon>
        <taxon>campanulids</taxon>
        <taxon>Escalloniales</taxon>
        <taxon>Escalloniaceae</taxon>
        <taxon>Escallonia</taxon>
    </lineage>
</organism>
<keyword evidence="2" id="KW-0611">Plant defense</keyword>
<evidence type="ECO:0000313" key="10">
    <source>
        <dbReference type="Proteomes" id="UP001187471"/>
    </source>
</evidence>
<evidence type="ECO:0000313" key="9">
    <source>
        <dbReference type="EMBL" id="KAK2967572.1"/>
    </source>
</evidence>
<dbReference type="PRINTS" id="PR00367">
    <property type="entry name" value="ETHRSPELEMNT"/>
</dbReference>
<name>A0AA88QFV0_9ASTE</name>
<keyword evidence="3" id="KW-0805">Transcription regulation</keyword>
<dbReference type="GO" id="GO:0009873">
    <property type="term" value="P:ethylene-activated signaling pathway"/>
    <property type="evidence" value="ECO:0007669"/>
    <property type="project" value="InterPro"/>
</dbReference>
<gene>
    <name evidence="9" type="ORF">RJ640_030443</name>
</gene>
<dbReference type="InterPro" id="IPR036955">
    <property type="entry name" value="AP2/ERF_dom_sf"/>
</dbReference>
<evidence type="ECO:0000256" key="1">
    <source>
        <dbReference type="ARBA" id="ARBA00004123"/>
    </source>
</evidence>
<dbReference type="Pfam" id="PF00847">
    <property type="entry name" value="AP2"/>
    <property type="match status" value="1"/>
</dbReference>
<dbReference type="CDD" id="cd00018">
    <property type="entry name" value="AP2"/>
    <property type="match status" value="1"/>
</dbReference>
<feature type="compositionally biased region" description="Low complexity" evidence="7">
    <location>
        <begin position="102"/>
        <end position="111"/>
    </location>
</feature>
<dbReference type="GO" id="GO:0005634">
    <property type="term" value="C:nucleus"/>
    <property type="evidence" value="ECO:0007669"/>
    <property type="project" value="UniProtKB-SubCell"/>
</dbReference>
<evidence type="ECO:0000259" key="8">
    <source>
        <dbReference type="PROSITE" id="PS51032"/>
    </source>
</evidence>
<comment type="caution">
    <text evidence="9">The sequence shown here is derived from an EMBL/GenBank/DDBJ whole genome shotgun (WGS) entry which is preliminary data.</text>
</comment>
<dbReference type="InterPro" id="IPR016177">
    <property type="entry name" value="DNA-bd_dom_sf"/>
</dbReference>
<reference evidence="9" key="1">
    <citation type="submission" date="2022-12" db="EMBL/GenBank/DDBJ databases">
        <title>Draft genome assemblies for two species of Escallonia (Escalloniales).</title>
        <authorList>
            <person name="Chanderbali A."/>
            <person name="Dervinis C."/>
            <person name="Anghel I."/>
            <person name="Soltis D."/>
            <person name="Soltis P."/>
            <person name="Zapata F."/>
        </authorList>
    </citation>
    <scope>NUCLEOTIDE SEQUENCE</scope>
    <source>
        <strain evidence="9">UCBG92.1500</strain>
        <tissue evidence="9">Leaf</tissue>
    </source>
</reference>
<accession>A0AA88QFV0</accession>
<dbReference type="Proteomes" id="UP001187471">
    <property type="component" value="Unassembled WGS sequence"/>
</dbReference>
<dbReference type="SUPFAM" id="SSF54171">
    <property type="entry name" value="DNA-binding domain"/>
    <property type="match status" value="1"/>
</dbReference>
<dbReference type="PROSITE" id="PS51032">
    <property type="entry name" value="AP2_ERF"/>
    <property type="match status" value="1"/>
</dbReference>
<dbReference type="SMART" id="SM00380">
    <property type="entry name" value="AP2"/>
    <property type="match status" value="1"/>
</dbReference>
<dbReference type="GO" id="GO:0003677">
    <property type="term" value="F:DNA binding"/>
    <property type="evidence" value="ECO:0007669"/>
    <property type="project" value="UniProtKB-KW"/>
</dbReference>
<evidence type="ECO:0000256" key="7">
    <source>
        <dbReference type="SAM" id="MobiDB-lite"/>
    </source>
</evidence>